<feature type="repeat" description="ANK" evidence="3">
    <location>
        <begin position="48"/>
        <end position="80"/>
    </location>
</feature>
<evidence type="ECO:0000313" key="4">
    <source>
        <dbReference type="EMBL" id="QSB41417.1"/>
    </source>
</evidence>
<reference evidence="4 5" key="1">
    <citation type="submission" date="2021-02" db="EMBL/GenBank/DDBJ databases">
        <title>Genomic and phenotypic characterization of Pseudomonas hygromyciniae, a novel bacterial species discovered from a commercially purchased antibiotic vial.</title>
        <authorList>
            <person name="Turner T.L."/>
            <person name="Mitra S.D."/>
            <person name="Kochan T.J."/>
            <person name="Pincus N.B."/>
            <person name="Lebrun-Corbin M."/>
            <person name="Cheung B."/>
            <person name="Gatesy S.W."/>
            <person name="Afzal T."/>
            <person name="Ozer E.A."/>
            <person name="Hauser A.R."/>
        </authorList>
    </citation>
    <scope>NUCLEOTIDE SEQUENCE [LARGE SCALE GENOMIC DNA]</scope>
    <source>
        <strain evidence="4 5">SDM007</strain>
    </source>
</reference>
<evidence type="ECO:0000256" key="2">
    <source>
        <dbReference type="ARBA" id="ARBA00023043"/>
    </source>
</evidence>
<dbReference type="PROSITE" id="PS50297">
    <property type="entry name" value="ANK_REP_REGION"/>
    <property type="match status" value="2"/>
</dbReference>
<dbReference type="PANTHER" id="PTHR24173:SF74">
    <property type="entry name" value="ANKYRIN REPEAT DOMAIN-CONTAINING PROTEIN 16"/>
    <property type="match status" value="1"/>
</dbReference>
<name>A0ABX7K1C4_9PSED</name>
<keyword evidence="1" id="KW-0677">Repeat</keyword>
<dbReference type="InterPro" id="IPR002110">
    <property type="entry name" value="Ankyrin_rpt"/>
</dbReference>
<keyword evidence="5" id="KW-1185">Reference proteome</keyword>
<dbReference type="RefSeq" id="WP_205475506.1">
    <property type="nucleotide sequence ID" value="NZ_CP070506.1"/>
</dbReference>
<proteinExistence type="predicted"/>
<evidence type="ECO:0000313" key="5">
    <source>
        <dbReference type="Proteomes" id="UP000663249"/>
    </source>
</evidence>
<protein>
    <submittedName>
        <fullName evidence="4">Ankyrin repeat domain-containing protein</fullName>
    </submittedName>
</protein>
<organism evidence="4 5">
    <name type="scientific">Pseudomonas hygromyciniae</name>
    <dbReference type="NCBI Taxonomy" id="2812000"/>
    <lineage>
        <taxon>Bacteria</taxon>
        <taxon>Pseudomonadati</taxon>
        <taxon>Pseudomonadota</taxon>
        <taxon>Gammaproteobacteria</taxon>
        <taxon>Pseudomonadales</taxon>
        <taxon>Pseudomonadaceae</taxon>
        <taxon>Pseudomonas</taxon>
    </lineage>
</organism>
<dbReference type="EMBL" id="CP070506">
    <property type="protein sequence ID" value="QSB41417.1"/>
    <property type="molecule type" value="Genomic_DNA"/>
</dbReference>
<dbReference type="PANTHER" id="PTHR24173">
    <property type="entry name" value="ANKYRIN REPEAT CONTAINING"/>
    <property type="match status" value="1"/>
</dbReference>
<feature type="repeat" description="ANK" evidence="3">
    <location>
        <begin position="114"/>
        <end position="146"/>
    </location>
</feature>
<dbReference type="Gene3D" id="1.25.40.20">
    <property type="entry name" value="Ankyrin repeat-containing domain"/>
    <property type="match status" value="1"/>
</dbReference>
<keyword evidence="2 3" id="KW-0040">ANK repeat</keyword>
<evidence type="ECO:0000256" key="1">
    <source>
        <dbReference type="ARBA" id="ARBA00022737"/>
    </source>
</evidence>
<dbReference type="PROSITE" id="PS50088">
    <property type="entry name" value="ANK_REPEAT"/>
    <property type="match status" value="2"/>
</dbReference>
<evidence type="ECO:0000256" key="3">
    <source>
        <dbReference type="PROSITE-ProRule" id="PRU00023"/>
    </source>
</evidence>
<dbReference type="SMART" id="SM00248">
    <property type="entry name" value="ANK"/>
    <property type="match status" value="3"/>
</dbReference>
<dbReference type="InterPro" id="IPR036770">
    <property type="entry name" value="Ankyrin_rpt-contain_sf"/>
</dbReference>
<gene>
    <name evidence="4" type="ORF">JTY93_08670</name>
</gene>
<accession>A0ABX7K1C4</accession>
<dbReference type="SUPFAM" id="SSF48403">
    <property type="entry name" value="Ankyrin repeat"/>
    <property type="match status" value="1"/>
</dbReference>
<sequence length="171" mass="17901">MSDQAKQMTEEEAAEFAEQVFDVARRGDAAMLAALLAKGLPVNLRNHNGDTLLMLSAYHGHAEAVKVLLEFKADPQIANDKNQLPIAGAAFKGNLAVVTAMIEAGTPVDGASADGRTALMMAAMFNRTEMVEYLISVGANPKATDAQGATALVAAQTMGAVDTTAQLQKLV</sequence>
<dbReference type="Pfam" id="PF13637">
    <property type="entry name" value="Ank_4"/>
    <property type="match status" value="1"/>
</dbReference>
<dbReference type="Proteomes" id="UP000663249">
    <property type="component" value="Chromosome"/>
</dbReference>
<dbReference type="Pfam" id="PF12796">
    <property type="entry name" value="Ank_2"/>
    <property type="match status" value="1"/>
</dbReference>